<gene>
    <name evidence="3" type="ordered locus">CNM02450</name>
</gene>
<sequence>MPFLELSPALNKLLDLFTFPIAHLIVVPLNNIYHSIRYLIYGRPFPNWSYRIYIAINRRRILANSYSWHRVAARDVEEDTLPTMSIKYTADCDLKKIDCPPFVEAEYSPEVLEKTRGITIREAVPSFWIQKRGGKSELDRAASPGERVIFFIVGGGYMVGHPLRLHTAWSLAKMTSARVFCVNYHKSLSDATAFPCSLLDTLAGIQYLVEEKSFETKNIMLCGDSAGANACLALARCLGEMEDLGSKRFGQVGSLCLQSVWGDLTSSSPSIKTNRYNDYVIDPETSYIPSHTRHFPNRTDPYFSPALAPSGSFSHLARHRVKVYVSAGSAEKFYDETLTLYAGMKRDKVNVRLRVFEGAVHSDFIFLDRPDIPGLGWSWEIMKKDIAEFWEVTA</sequence>
<dbReference type="GeneID" id="3255158"/>
<dbReference type="AlphaFoldDB" id="Q5K7H2"/>
<accession>Q55HY8</accession>
<dbReference type="VEuPathDB" id="FungiDB:CNM02450"/>
<dbReference type="EMBL" id="AE017353">
    <property type="protein sequence ID" value="AAW46913.1"/>
    <property type="molecule type" value="Genomic_DNA"/>
</dbReference>
<dbReference type="PaxDb" id="214684-Q5K7H2"/>
<dbReference type="InterPro" id="IPR050300">
    <property type="entry name" value="GDXG_lipolytic_enzyme"/>
</dbReference>
<dbReference type="Gene3D" id="3.40.50.1820">
    <property type="entry name" value="alpha/beta hydrolase"/>
    <property type="match status" value="1"/>
</dbReference>
<dbReference type="HOGENOM" id="CLU_056801_0_0_1"/>
<dbReference type="PANTHER" id="PTHR48081:SF5">
    <property type="entry name" value="ALPHA_BETA HYDROLASE FOLD-3 DOMAIN-CONTAINING PROTEIN"/>
    <property type="match status" value="1"/>
</dbReference>
<dbReference type="Pfam" id="PF07859">
    <property type="entry name" value="Abhydrolase_3"/>
    <property type="match status" value="1"/>
</dbReference>
<proteinExistence type="predicted"/>
<protein>
    <submittedName>
        <fullName evidence="3">Expressed protein</fullName>
    </submittedName>
</protein>
<feature type="domain" description="Alpha/beta hydrolase fold-3" evidence="2">
    <location>
        <begin position="150"/>
        <end position="362"/>
    </location>
</feature>
<evidence type="ECO:0000259" key="2">
    <source>
        <dbReference type="Pfam" id="PF07859"/>
    </source>
</evidence>
<dbReference type="OrthoDB" id="408631at2759"/>
<dbReference type="InterPro" id="IPR013094">
    <property type="entry name" value="AB_hydrolase_3"/>
</dbReference>
<name>Q5K7H2_CRYD1</name>
<organism evidence="3 4">
    <name type="scientific">Cryptococcus deneoformans (strain JEC21 / ATCC MYA-565)</name>
    <name type="common">Cryptococcus neoformans var. neoformans serotype D</name>
    <dbReference type="NCBI Taxonomy" id="214684"/>
    <lineage>
        <taxon>Eukaryota</taxon>
        <taxon>Fungi</taxon>
        <taxon>Dikarya</taxon>
        <taxon>Basidiomycota</taxon>
        <taxon>Agaricomycotina</taxon>
        <taxon>Tremellomycetes</taxon>
        <taxon>Tremellales</taxon>
        <taxon>Cryptococcaceae</taxon>
        <taxon>Cryptococcus</taxon>
        <taxon>Cryptococcus neoformans species complex</taxon>
    </lineage>
</organism>
<evidence type="ECO:0000313" key="3">
    <source>
        <dbReference type="EMBL" id="AAW46913.1"/>
    </source>
</evidence>
<dbReference type="GO" id="GO:0016787">
    <property type="term" value="F:hydrolase activity"/>
    <property type="evidence" value="ECO:0007669"/>
    <property type="project" value="UniProtKB-KW"/>
</dbReference>
<evidence type="ECO:0000256" key="1">
    <source>
        <dbReference type="ARBA" id="ARBA00022801"/>
    </source>
</evidence>
<dbReference type="ESTHER" id="cryne-q5k7h2">
    <property type="family name" value="Hormone-sensitive_lipase_like"/>
</dbReference>
<dbReference type="eggNOG" id="ENOG502S7I9">
    <property type="taxonomic scope" value="Eukaryota"/>
</dbReference>
<dbReference type="InterPro" id="IPR029058">
    <property type="entry name" value="AB_hydrolase_fold"/>
</dbReference>
<reference evidence="3 4" key="1">
    <citation type="journal article" date="2005" name="Science">
        <title>The genome of the basidiomycetous yeast and human pathogen Cryptococcus neoformans.</title>
        <authorList>
            <person name="Loftus B.J."/>
            <person name="Fung E."/>
            <person name="Roncaglia P."/>
            <person name="Rowley D."/>
            <person name="Amedeo P."/>
            <person name="Bruno D."/>
            <person name="Vamathevan J."/>
            <person name="Miranda M."/>
            <person name="Anderson I.J."/>
            <person name="Fraser J.A."/>
            <person name="Allen J.E."/>
            <person name="Bosdet I.E."/>
            <person name="Brent M.R."/>
            <person name="Chiu R."/>
            <person name="Doering T.L."/>
            <person name="Donlin M.J."/>
            <person name="D'Souza C.A."/>
            <person name="Fox D.S."/>
            <person name="Grinberg V."/>
            <person name="Fu J."/>
            <person name="Fukushima M."/>
            <person name="Haas B.J."/>
            <person name="Huang J.C."/>
            <person name="Janbon G."/>
            <person name="Jones S.J."/>
            <person name="Koo H.L."/>
            <person name="Krzywinski M.I."/>
            <person name="Kwon-Chung J.K."/>
            <person name="Lengeler K.B."/>
            <person name="Maiti R."/>
            <person name="Marra M.A."/>
            <person name="Marra R.E."/>
            <person name="Mathewson C.A."/>
            <person name="Mitchell T.G."/>
            <person name="Pertea M."/>
            <person name="Riggs F.R."/>
            <person name="Salzberg S.L."/>
            <person name="Schein J.E."/>
            <person name="Shvartsbeyn A."/>
            <person name="Shin H."/>
            <person name="Shumway M."/>
            <person name="Specht C.A."/>
            <person name="Suh B.B."/>
            <person name="Tenney A."/>
            <person name="Utterback T.R."/>
            <person name="Wickes B.L."/>
            <person name="Wortman J.R."/>
            <person name="Wye N.H."/>
            <person name="Kronstad J.W."/>
            <person name="Lodge J.K."/>
            <person name="Heitman J."/>
            <person name="Davis R.W."/>
            <person name="Fraser C.M."/>
            <person name="Hyman R.W."/>
        </authorList>
    </citation>
    <scope>NUCLEOTIDE SEQUENCE [LARGE SCALE GENOMIC DNA]</scope>
    <source>
        <strain evidence="4">JEC21 / ATCC MYA-565</strain>
    </source>
</reference>
<keyword evidence="1" id="KW-0378">Hydrolase</keyword>
<dbReference type="RefSeq" id="XP_568430.1">
    <property type="nucleotide sequence ID" value="XM_568430.2"/>
</dbReference>
<dbReference type="PANTHER" id="PTHR48081">
    <property type="entry name" value="AB HYDROLASE SUPERFAMILY PROTEIN C4A8.06C"/>
    <property type="match status" value="1"/>
</dbReference>
<dbReference type="InParanoid" id="Q5K7H2"/>
<dbReference type="KEGG" id="cne:CNM02450"/>
<dbReference type="OMA" id="HSHELCA"/>
<evidence type="ECO:0000313" key="4">
    <source>
        <dbReference type="Proteomes" id="UP000002149"/>
    </source>
</evidence>
<accession>Q5K7H2</accession>
<dbReference type="SUPFAM" id="SSF53474">
    <property type="entry name" value="alpha/beta-Hydrolases"/>
    <property type="match status" value="1"/>
</dbReference>
<keyword evidence="4" id="KW-1185">Reference proteome</keyword>
<dbReference type="Proteomes" id="UP000002149">
    <property type="component" value="Chromosome 13"/>
</dbReference>